<dbReference type="Proteomes" id="UP000887565">
    <property type="component" value="Unplaced"/>
</dbReference>
<reference evidence="2" key="1">
    <citation type="submission" date="2022-11" db="UniProtKB">
        <authorList>
            <consortium name="WormBaseParasite"/>
        </authorList>
    </citation>
    <scope>IDENTIFICATION</scope>
</reference>
<proteinExistence type="predicted"/>
<evidence type="ECO:0000313" key="1">
    <source>
        <dbReference type="Proteomes" id="UP000887565"/>
    </source>
</evidence>
<sequence>MDQKTNELTKCQNAHPRVATTGCQYWRSSNKRRIFSSRLKKIDNRTKTQKNLDAQFAHNNALSRRFKMKARLGLEFSSFFKQQS</sequence>
<organism evidence="1 2">
    <name type="scientific">Romanomermis culicivorax</name>
    <name type="common">Nematode worm</name>
    <dbReference type="NCBI Taxonomy" id="13658"/>
    <lineage>
        <taxon>Eukaryota</taxon>
        <taxon>Metazoa</taxon>
        <taxon>Ecdysozoa</taxon>
        <taxon>Nematoda</taxon>
        <taxon>Enoplea</taxon>
        <taxon>Dorylaimia</taxon>
        <taxon>Mermithida</taxon>
        <taxon>Mermithoidea</taxon>
        <taxon>Mermithidae</taxon>
        <taxon>Romanomermis</taxon>
    </lineage>
</organism>
<accession>A0A915I314</accession>
<dbReference type="AlphaFoldDB" id="A0A915I314"/>
<name>A0A915I314_ROMCU</name>
<keyword evidence="1" id="KW-1185">Reference proteome</keyword>
<protein>
    <submittedName>
        <fullName evidence="2">Uncharacterized protein</fullName>
    </submittedName>
</protein>
<evidence type="ECO:0000313" key="2">
    <source>
        <dbReference type="WBParaSite" id="nRc.2.0.1.t08517-RA"/>
    </source>
</evidence>
<dbReference type="WBParaSite" id="nRc.2.0.1.t08517-RA">
    <property type="protein sequence ID" value="nRc.2.0.1.t08517-RA"/>
    <property type="gene ID" value="nRc.2.0.1.g08517"/>
</dbReference>